<name>A0AAJ0FF61_9PEZI</name>
<proteinExistence type="predicted"/>
<feature type="chain" id="PRO_5042543020" description="DUF7136 domain-containing protein" evidence="1">
    <location>
        <begin position="17"/>
        <end position="240"/>
    </location>
</feature>
<gene>
    <name evidence="3" type="ORF">QBC33DRAFT_621352</name>
</gene>
<comment type="caution">
    <text evidence="3">The sequence shown here is derived from an EMBL/GenBank/DDBJ whole genome shotgun (WGS) entry which is preliminary data.</text>
</comment>
<evidence type="ECO:0000256" key="1">
    <source>
        <dbReference type="SAM" id="SignalP"/>
    </source>
</evidence>
<keyword evidence="1" id="KW-0732">Signal</keyword>
<feature type="domain" description="DUF7136" evidence="2">
    <location>
        <begin position="19"/>
        <end position="224"/>
    </location>
</feature>
<dbReference type="RefSeq" id="XP_060281330.1">
    <property type="nucleotide sequence ID" value="XM_060432794.1"/>
</dbReference>
<dbReference type="InterPro" id="IPR055560">
    <property type="entry name" value="DUF7136"/>
</dbReference>
<dbReference type="Pfam" id="PF23584">
    <property type="entry name" value="DUF7136"/>
    <property type="match status" value="1"/>
</dbReference>
<keyword evidence="4" id="KW-1185">Reference proteome</keyword>
<sequence length="240" mass="25389">MSTLLAILLFASTTLCATYPQSIEIDLVFPRANETYAPSPYFPIVFAVQNAGTAWPLGLSLSVHIRPISSPRNDSGHGNDDLWDSFNFGGDFTGSTRGNATADPSLFVHATNVTNGTEAQWVIVWSLGLENSCNTMDTQASFATSPISMTFNAAFGAAAPNLVSAVESCSSSFNLIEVDRLNSSSTCHADVISKEETGEGNPCGLKPLAQTIAANVSAAMKAYAPGTLSRLTCTLNQCQY</sequence>
<evidence type="ECO:0000313" key="4">
    <source>
        <dbReference type="Proteomes" id="UP001244011"/>
    </source>
</evidence>
<organism evidence="3 4">
    <name type="scientific">Phialemonium atrogriseum</name>
    <dbReference type="NCBI Taxonomy" id="1093897"/>
    <lineage>
        <taxon>Eukaryota</taxon>
        <taxon>Fungi</taxon>
        <taxon>Dikarya</taxon>
        <taxon>Ascomycota</taxon>
        <taxon>Pezizomycotina</taxon>
        <taxon>Sordariomycetes</taxon>
        <taxon>Sordariomycetidae</taxon>
        <taxon>Cephalothecales</taxon>
        <taxon>Cephalothecaceae</taxon>
        <taxon>Phialemonium</taxon>
    </lineage>
</organism>
<feature type="signal peptide" evidence="1">
    <location>
        <begin position="1"/>
        <end position="16"/>
    </location>
</feature>
<dbReference type="Proteomes" id="UP001244011">
    <property type="component" value="Unassembled WGS sequence"/>
</dbReference>
<dbReference type="AlphaFoldDB" id="A0AAJ0FF61"/>
<reference evidence="3" key="1">
    <citation type="submission" date="2023-06" db="EMBL/GenBank/DDBJ databases">
        <title>Genome-scale phylogeny and comparative genomics of the fungal order Sordariales.</title>
        <authorList>
            <consortium name="Lawrence Berkeley National Laboratory"/>
            <person name="Hensen N."/>
            <person name="Bonometti L."/>
            <person name="Westerberg I."/>
            <person name="Brannstrom I.O."/>
            <person name="Guillou S."/>
            <person name="Cros-Aarteil S."/>
            <person name="Calhoun S."/>
            <person name="Haridas S."/>
            <person name="Kuo A."/>
            <person name="Mondo S."/>
            <person name="Pangilinan J."/>
            <person name="Riley R."/>
            <person name="Labutti K."/>
            <person name="Andreopoulos B."/>
            <person name="Lipzen A."/>
            <person name="Chen C."/>
            <person name="Yanf M."/>
            <person name="Daum C."/>
            <person name="Ng V."/>
            <person name="Clum A."/>
            <person name="Steindorff A."/>
            <person name="Ohm R."/>
            <person name="Martin F."/>
            <person name="Silar P."/>
            <person name="Natvig D."/>
            <person name="Lalanne C."/>
            <person name="Gautier V."/>
            <person name="Ament-Velasquez S.L."/>
            <person name="Kruys A."/>
            <person name="Hutchinson M.I."/>
            <person name="Powell A.J."/>
            <person name="Barry K."/>
            <person name="Miller A.N."/>
            <person name="Grigoriev I.V."/>
            <person name="Debuchy R."/>
            <person name="Gladieux P."/>
            <person name="Thoren M.H."/>
            <person name="Johannesson H."/>
        </authorList>
    </citation>
    <scope>NUCLEOTIDE SEQUENCE</scope>
    <source>
        <strain evidence="3">8032-3</strain>
    </source>
</reference>
<dbReference type="GeneID" id="85315981"/>
<dbReference type="EMBL" id="MU839016">
    <property type="protein sequence ID" value="KAK1765117.1"/>
    <property type="molecule type" value="Genomic_DNA"/>
</dbReference>
<protein>
    <recommendedName>
        <fullName evidence="2">DUF7136 domain-containing protein</fullName>
    </recommendedName>
</protein>
<accession>A0AAJ0FF61</accession>
<evidence type="ECO:0000259" key="2">
    <source>
        <dbReference type="Pfam" id="PF23584"/>
    </source>
</evidence>
<evidence type="ECO:0000313" key="3">
    <source>
        <dbReference type="EMBL" id="KAK1765117.1"/>
    </source>
</evidence>